<comment type="caution">
    <text evidence="2">The sequence shown here is derived from an EMBL/GenBank/DDBJ whole genome shotgun (WGS) entry which is preliminary data.</text>
</comment>
<evidence type="ECO:0000256" key="1">
    <source>
        <dbReference type="SAM" id="MobiDB-lite"/>
    </source>
</evidence>
<dbReference type="EMBL" id="JBAHYK010000098">
    <property type="protein sequence ID" value="KAL0578458.1"/>
    <property type="molecule type" value="Genomic_DNA"/>
</dbReference>
<dbReference type="PANTHER" id="PTHR46018">
    <property type="entry name" value="ZINC PHOSPHODIESTERASE ELAC PROTEIN 1"/>
    <property type="match status" value="1"/>
</dbReference>
<evidence type="ECO:0008006" key="4">
    <source>
        <dbReference type="Google" id="ProtNLM"/>
    </source>
</evidence>
<evidence type="ECO:0000313" key="3">
    <source>
        <dbReference type="Proteomes" id="UP001465976"/>
    </source>
</evidence>
<feature type="region of interest" description="Disordered" evidence="1">
    <location>
        <begin position="276"/>
        <end position="421"/>
    </location>
</feature>
<reference evidence="2 3" key="1">
    <citation type="submission" date="2024-02" db="EMBL/GenBank/DDBJ databases">
        <title>A draft genome for the cacao thread blight pathogen Marasmius crinis-equi.</title>
        <authorList>
            <person name="Cohen S.P."/>
            <person name="Baruah I.K."/>
            <person name="Amoako-Attah I."/>
            <person name="Bukari Y."/>
            <person name="Meinhardt L.W."/>
            <person name="Bailey B.A."/>
        </authorList>
    </citation>
    <scope>NUCLEOTIDE SEQUENCE [LARGE SCALE GENOMIC DNA]</scope>
    <source>
        <strain evidence="2 3">GH-76</strain>
    </source>
</reference>
<name>A0ABR3FSK6_9AGAR</name>
<dbReference type="PANTHER" id="PTHR46018:SF2">
    <property type="entry name" value="ZINC PHOSPHODIESTERASE ELAC PROTEIN 1"/>
    <property type="match status" value="1"/>
</dbReference>
<dbReference type="SUPFAM" id="SSF56281">
    <property type="entry name" value="Metallo-hydrolase/oxidoreductase"/>
    <property type="match status" value="1"/>
</dbReference>
<evidence type="ECO:0000313" key="2">
    <source>
        <dbReference type="EMBL" id="KAL0578458.1"/>
    </source>
</evidence>
<protein>
    <recommendedName>
        <fullName evidence="4">Metallo-beta-lactamase domain-containing protein</fullName>
    </recommendedName>
</protein>
<dbReference type="Gene3D" id="3.60.15.10">
    <property type="entry name" value="Ribonuclease Z/Hydroxyacylglutathione hydrolase-like"/>
    <property type="match status" value="1"/>
</dbReference>
<gene>
    <name evidence="2" type="ORF">V5O48_003559</name>
</gene>
<organism evidence="2 3">
    <name type="scientific">Marasmius crinis-equi</name>
    <dbReference type="NCBI Taxonomy" id="585013"/>
    <lineage>
        <taxon>Eukaryota</taxon>
        <taxon>Fungi</taxon>
        <taxon>Dikarya</taxon>
        <taxon>Basidiomycota</taxon>
        <taxon>Agaricomycotina</taxon>
        <taxon>Agaricomycetes</taxon>
        <taxon>Agaricomycetidae</taxon>
        <taxon>Agaricales</taxon>
        <taxon>Marasmiineae</taxon>
        <taxon>Marasmiaceae</taxon>
        <taxon>Marasmius</taxon>
    </lineage>
</organism>
<dbReference type="Proteomes" id="UP001465976">
    <property type="component" value="Unassembled WGS sequence"/>
</dbReference>
<accession>A0ABR3FSK6</accession>
<feature type="compositionally biased region" description="Low complexity" evidence="1">
    <location>
        <begin position="321"/>
        <end position="331"/>
    </location>
</feature>
<feature type="compositionally biased region" description="Basic residues" evidence="1">
    <location>
        <begin position="391"/>
        <end position="401"/>
    </location>
</feature>
<keyword evidence="3" id="KW-1185">Reference proteome</keyword>
<dbReference type="InterPro" id="IPR036866">
    <property type="entry name" value="RibonucZ/Hydroxyglut_hydro"/>
</dbReference>
<sequence length="421" mass="46236">MHADHVMGIIPLLRNTLFPPSTDPQMNAPPLEKAPSIEIYGPAGIRNFVRSILKMTLTKTADNYVVHELLTPQDQPTLCDPPELLHFNEIPGRDIYCSEQDGFWRDITRDQGKFCDVAVDAGPILHRDPCLGYVFRECAPLSRKLVFLGDAYDASSIVPLCLDPSPSLVVHESTEAYIPETIDPKSKRSYETVKSKALARGHSTPEQAGEFAKLVGAQQLVLNHIGSRFPHPSPTDTKGIRAGVLREMERQASAAWGMGNARVAFDFMRVHVPPPADEFEEGGSSSASPLVEDFDDFPNARNVYHSGGGRGRGRGRGQSHNYNSYNNSYNSGRGKRPYSAVATQHAADSESSRPQWNRRQVEDNDNGASNTYNTRGYSGDRSRGSGSGGRSRGRGRGRGRGHGNYSRSGDKDGAEPSKRRN</sequence>
<feature type="compositionally biased region" description="Basic and acidic residues" evidence="1">
    <location>
        <begin position="408"/>
        <end position="421"/>
    </location>
</feature>
<proteinExistence type="predicted"/>